<dbReference type="SUPFAM" id="SSF81901">
    <property type="entry name" value="HCP-like"/>
    <property type="match status" value="1"/>
</dbReference>
<feature type="coiled-coil region" evidence="1">
    <location>
        <begin position="169"/>
        <end position="196"/>
    </location>
</feature>
<accession>A0A1I3JSI0</accession>
<dbReference type="AlphaFoldDB" id="A0A1I3JSI0"/>
<sequence length="848" mass="97340">MKIALKICIVSGLILATVTSCSRKKNSFINRSFHAVTAEYNALFNGFEALKQGRDNLNNDYKDNYWEILPVERMQVSEEIVLPGQSKNQDFTKAEEKAVKAIQKHGMNIQGKEYNPQIDEAYLLLGEARYFDQRFVPALEAFNYILYKYPASDKINTAKVWREKTNMRLENDELAITNLKRLIEQEELEGQELADATSILAQAYINTKSLDSALTQIKIASKATKVNDEKGRFNFIKGQLYNVLTYKDSANLAFDEVIDLNRKIPRRYLMAAQIEKAKNFDYDKGDKIAFLKHLSKLEKDRENRPYLDKIYHQIGEYHLANKSDSLAVAYYNKSLREKSKDRILVAKNYETLGDFYFDRNNYKFAGAYFDSTMTSMVENSKPFRTIKRKRENLDDVIYYEGIAEVNDSILRLVKMPEAERLAFFTDYTNTLKQRLEAAKEKLEIEARKSGLATNDNLFNNTITPRGGLPGAGSNFYFYNPSTVAYGKNEFSRIWGERKNEDNWRWFSARAGGFANQSDLDVSALEDEDNVLLNPDFYMSQLPSTEKELDSIKKDRNYAYYQLGLIYKEKFKEYNLSKSKFLNLLDSNPEEKLVLPSKYNLFKIYEILGQNDEASIAKADIIANHANSRYAEILKNPELAATRDDSSPESLYEDTYKLLEGQEYQQVITRSKKYMSFFDGDGMVPKFALLKATAEGRLNGYQAYVDGLNDVALTFANTEEAIQAQSIIASLKSVSDKTFKPDTESTKFKVVFQFSNNELEAISSFKEILDEVTQKITYYNMSTSVDIFNAETTFVVVHGLKSVEGAKGFADILKAEDKYKISRPYFGISSDNYKTLQIHKNLNEYLAIK</sequence>
<reference evidence="3" key="1">
    <citation type="submission" date="2016-10" db="EMBL/GenBank/DDBJ databases">
        <authorList>
            <person name="Varghese N."/>
            <person name="Submissions S."/>
        </authorList>
    </citation>
    <scope>NUCLEOTIDE SEQUENCE [LARGE SCALE GENOMIC DNA]</scope>
    <source>
        <strain evidence="3">DSM 28881</strain>
    </source>
</reference>
<dbReference type="Gene3D" id="1.25.40.10">
    <property type="entry name" value="Tetratricopeptide repeat domain"/>
    <property type="match status" value="3"/>
</dbReference>
<proteinExistence type="predicted"/>
<dbReference type="STRING" id="1144750.SAMN05443431_101530"/>
<gene>
    <name evidence="2" type="ORF">SAMN05443431_101530</name>
</gene>
<dbReference type="InterPro" id="IPR011990">
    <property type="entry name" value="TPR-like_helical_dom_sf"/>
</dbReference>
<protein>
    <submittedName>
        <fullName evidence="2">Protein involved in gliding motility SprE</fullName>
    </submittedName>
</protein>
<dbReference type="EMBL" id="FORM01000001">
    <property type="protein sequence ID" value="SFI63126.1"/>
    <property type="molecule type" value="Genomic_DNA"/>
</dbReference>
<dbReference type="PROSITE" id="PS51257">
    <property type="entry name" value="PROKAR_LIPOPROTEIN"/>
    <property type="match status" value="1"/>
</dbReference>
<keyword evidence="3" id="KW-1185">Reference proteome</keyword>
<dbReference type="RefSeq" id="WP_090837232.1">
    <property type="nucleotide sequence ID" value="NZ_FORM01000001.1"/>
</dbReference>
<evidence type="ECO:0000313" key="3">
    <source>
        <dbReference type="Proteomes" id="UP000199559"/>
    </source>
</evidence>
<evidence type="ECO:0000313" key="2">
    <source>
        <dbReference type="EMBL" id="SFI63126.1"/>
    </source>
</evidence>
<name>A0A1I3JSI0_9FLAO</name>
<keyword evidence="1" id="KW-0175">Coiled coil</keyword>
<dbReference type="Proteomes" id="UP000199559">
    <property type="component" value="Unassembled WGS sequence"/>
</dbReference>
<evidence type="ECO:0000256" key="1">
    <source>
        <dbReference type="SAM" id="Coils"/>
    </source>
</evidence>
<organism evidence="2 3">
    <name type="scientific">Olleya namhaensis</name>
    <dbReference type="NCBI Taxonomy" id="1144750"/>
    <lineage>
        <taxon>Bacteria</taxon>
        <taxon>Pseudomonadati</taxon>
        <taxon>Bacteroidota</taxon>
        <taxon>Flavobacteriia</taxon>
        <taxon>Flavobacteriales</taxon>
        <taxon>Flavobacteriaceae</taxon>
    </lineage>
</organism>